<dbReference type="AlphaFoldDB" id="A0A0A2GA99"/>
<evidence type="ECO:0000256" key="4">
    <source>
        <dbReference type="ARBA" id="ARBA00023133"/>
    </source>
</evidence>
<dbReference type="eggNOG" id="COG0276">
    <property type="taxonomic scope" value="Bacteria"/>
</dbReference>
<keyword evidence="10" id="KW-1185">Reference proteome</keyword>
<organism evidence="9 10">
    <name type="scientific">Porphyromonas gingivicanis</name>
    <dbReference type="NCBI Taxonomy" id="266762"/>
    <lineage>
        <taxon>Bacteria</taxon>
        <taxon>Pseudomonadati</taxon>
        <taxon>Bacteroidota</taxon>
        <taxon>Bacteroidia</taxon>
        <taxon>Bacteroidales</taxon>
        <taxon>Porphyromonadaceae</taxon>
        <taxon>Porphyromonas</taxon>
    </lineage>
</organism>
<evidence type="ECO:0000256" key="5">
    <source>
        <dbReference type="ARBA" id="ARBA00023239"/>
    </source>
</evidence>
<dbReference type="InterPro" id="IPR033644">
    <property type="entry name" value="Ferrochelatase_C"/>
</dbReference>
<dbReference type="OrthoDB" id="9809741at2"/>
<dbReference type="CDD" id="cd00419">
    <property type="entry name" value="Ferrochelatase_C"/>
    <property type="match status" value="1"/>
</dbReference>
<dbReference type="SUPFAM" id="SSF53800">
    <property type="entry name" value="Chelatase"/>
    <property type="match status" value="1"/>
</dbReference>
<evidence type="ECO:0000256" key="3">
    <source>
        <dbReference type="ARBA" id="ARBA00023004"/>
    </source>
</evidence>
<dbReference type="STRING" id="266762.HQ36_07245"/>
<accession>A0A0A2GA99</accession>
<evidence type="ECO:0000313" key="10">
    <source>
        <dbReference type="Proteomes" id="UP000030134"/>
    </source>
</evidence>
<keyword evidence="4" id="KW-0350">Heme biosynthesis</keyword>
<dbReference type="PANTHER" id="PTHR11108">
    <property type="entry name" value="FERROCHELATASE"/>
    <property type="match status" value="1"/>
</dbReference>
<dbReference type="PANTHER" id="PTHR11108:SF1">
    <property type="entry name" value="FERROCHELATASE, MITOCHONDRIAL"/>
    <property type="match status" value="1"/>
</dbReference>
<dbReference type="GO" id="GO:0006783">
    <property type="term" value="P:heme biosynthetic process"/>
    <property type="evidence" value="ECO:0007669"/>
    <property type="project" value="UniProtKB-KW"/>
</dbReference>
<comment type="caution">
    <text evidence="9">The sequence shown here is derived from an EMBL/GenBank/DDBJ whole genome shotgun (WGS) entry which is preliminary data.</text>
</comment>
<keyword evidence="6" id="KW-0627">Porphyrin biosynthesis</keyword>
<keyword evidence="3" id="KW-0408">Iron</keyword>
<protein>
    <recommendedName>
        <fullName evidence="2">coproporphyrin ferrochelatase</fullName>
        <ecNumber evidence="2">4.99.1.9</ecNumber>
    </recommendedName>
</protein>
<evidence type="ECO:0000256" key="7">
    <source>
        <dbReference type="ARBA" id="ARBA00024536"/>
    </source>
</evidence>
<evidence type="ECO:0000256" key="6">
    <source>
        <dbReference type="ARBA" id="ARBA00023244"/>
    </source>
</evidence>
<comment type="catalytic activity">
    <reaction evidence="7">
        <text>Fe-coproporphyrin III + 2 H(+) = coproporphyrin III + Fe(2+)</text>
        <dbReference type="Rhea" id="RHEA:49572"/>
        <dbReference type="ChEBI" id="CHEBI:15378"/>
        <dbReference type="ChEBI" id="CHEBI:29033"/>
        <dbReference type="ChEBI" id="CHEBI:68438"/>
        <dbReference type="ChEBI" id="CHEBI:131725"/>
        <dbReference type="EC" id="4.99.1.9"/>
    </reaction>
    <physiologicalReaction direction="right-to-left" evidence="7">
        <dbReference type="Rhea" id="RHEA:49574"/>
    </physiologicalReaction>
</comment>
<evidence type="ECO:0000256" key="2">
    <source>
        <dbReference type="ARBA" id="ARBA00013215"/>
    </source>
</evidence>
<proteinExistence type="inferred from homology"/>
<evidence type="ECO:0000256" key="1">
    <source>
        <dbReference type="ARBA" id="ARBA00007718"/>
    </source>
</evidence>
<dbReference type="GO" id="GO:0004325">
    <property type="term" value="F:ferrochelatase activity"/>
    <property type="evidence" value="ECO:0007669"/>
    <property type="project" value="InterPro"/>
</dbReference>
<dbReference type="EMBL" id="JQZW01000013">
    <property type="protein sequence ID" value="KGN97349.1"/>
    <property type="molecule type" value="Genomic_DNA"/>
</dbReference>
<dbReference type="NCBIfam" id="TIGR00109">
    <property type="entry name" value="hemH"/>
    <property type="match status" value="1"/>
</dbReference>
<keyword evidence="5" id="KW-0456">Lyase</keyword>
<comment type="similarity">
    <text evidence="1 8">Belongs to the ferrochelatase family.</text>
</comment>
<reference evidence="9 10" key="1">
    <citation type="submission" date="2014-08" db="EMBL/GenBank/DDBJ databases">
        <title>Porphyromonas gingivicanis strain:COT-022_OH1391 Genome sequencing.</title>
        <authorList>
            <person name="Wallis C."/>
            <person name="Deusch O."/>
            <person name="O'Flynn C."/>
            <person name="Davis I."/>
            <person name="Jospin G."/>
            <person name="Darling A.E."/>
            <person name="Coil D.A."/>
            <person name="Alexiev A."/>
            <person name="Horsfall A."/>
            <person name="Kirkwood N."/>
            <person name="Harris S."/>
            <person name="Eisen J.A."/>
        </authorList>
    </citation>
    <scope>NUCLEOTIDE SEQUENCE [LARGE SCALE GENOMIC DNA]</scope>
    <source>
        <strain evidence="10">COT-022 OH1391</strain>
    </source>
</reference>
<sequence length="322" mass="37177">MKVLILCTIGTPQDPSRQSVKKYLQNFLGDKNIVSVPQPFRYLLTRGIIIPSKLNDSHARYQQLATRFQGQLPLRLYVDELREEMQRENQQWRILSFMQYSGEQISSLVNQIEAESEVEQIILLPLFAHETFGSYYASLGKIPQLLRNRLPHIPLKVVPPYYNHPTYIRLLQQSLVSATLPKSDLYVASFHSIPISHWKRGVEKGFDYKEQCEETAQLLFDALPPESAKEVLFQSSIKPHRWLDPIIEKEMYTWVDKGYKRVSVICPGFAIDCLETLLDIGEELRAKYIAHGGEELHLIPCLNSKQEARALYFQLAEESLVS</sequence>
<dbReference type="RefSeq" id="WP_036884772.1">
    <property type="nucleotide sequence ID" value="NZ_JQZW01000013.1"/>
</dbReference>
<gene>
    <name evidence="9" type="ORF">HQ36_07245</name>
</gene>
<dbReference type="InterPro" id="IPR001015">
    <property type="entry name" value="Ferrochelatase"/>
</dbReference>
<evidence type="ECO:0000256" key="8">
    <source>
        <dbReference type="RuleBase" id="RU004185"/>
    </source>
</evidence>
<dbReference type="EC" id="4.99.1.9" evidence="2"/>
<evidence type="ECO:0000313" key="9">
    <source>
        <dbReference type="EMBL" id="KGN97349.1"/>
    </source>
</evidence>
<dbReference type="Pfam" id="PF00762">
    <property type="entry name" value="Ferrochelatase"/>
    <property type="match status" value="1"/>
</dbReference>
<dbReference type="Proteomes" id="UP000030134">
    <property type="component" value="Unassembled WGS sequence"/>
</dbReference>
<name>A0A0A2GA99_9PORP</name>
<dbReference type="Gene3D" id="3.40.50.1400">
    <property type="match status" value="2"/>
</dbReference>